<comment type="similarity">
    <text evidence="1">Belongs to the acetyltransferase family. GNAT subfamily.</text>
</comment>
<dbReference type="EMBL" id="WHVB01000012">
    <property type="protein sequence ID" value="KAF8478081.1"/>
    <property type="molecule type" value="Genomic_DNA"/>
</dbReference>
<reference evidence="5" key="1">
    <citation type="submission" date="2019-10" db="EMBL/GenBank/DDBJ databases">
        <authorList>
            <consortium name="DOE Joint Genome Institute"/>
            <person name="Kuo A."/>
            <person name="Miyauchi S."/>
            <person name="Kiss E."/>
            <person name="Drula E."/>
            <person name="Kohler A."/>
            <person name="Sanchez-Garcia M."/>
            <person name="Andreopoulos B."/>
            <person name="Barry K.W."/>
            <person name="Bonito G."/>
            <person name="Buee M."/>
            <person name="Carver A."/>
            <person name="Chen C."/>
            <person name="Cichocki N."/>
            <person name="Clum A."/>
            <person name="Culley D."/>
            <person name="Crous P.W."/>
            <person name="Fauchery L."/>
            <person name="Girlanda M."/>
            <person name="Hayes R."/>
            <person name="Keri Z."/>
            <person name="LaButti K."/>
            <person name="Lipzen A."/>
            <person name="Lombard V."/>
            <person name="Magnuson J."/>
            <person name="Maillard F."/>
            <person name="Morin E."/>
            <person name="Murat C."/>
            <person name="Nolan M."/>
            <person name="Ohm R."/>
            <person name="Pangilinan J."/>
            <person name="Pereira M."/>
            <person name="Perotto S."/>
            <person name="Peter M."/>
            <person name="Riley R."/>
            <person name="Sitrit Y."/>
            <person name="Stielow B."/>
            <person name="Szollosi G."/>
            <person name="Zifcakova L."/>
            <person name="Stursova M."/>
            <person name="Spatafora J.W."/>
            <person name="Tedersoo L."/>
            <person name="Vaario L.-M."/>
            <person name="Yamada A."/>
            <person name="Yan M."/>
            <person name="Wang P."/>
            <person name="Xu J."/>
            <person name="Bruns T."/>
            <person name="Baldrian P."/>
            <person name="Vilgalys R."/>
            <person name="Henrissat B."/>
            <person name="Grigoriev I.V."/>
            <person name="Hibbett D."/>
            <person name="Nagy L.G."/>
            <person name="Martin F.M."/>
        </authorList>
    </citation>
    <scope>NUCLEOTIDE SEQUENCE</scope>
    <source>
        <strain evidence="5">Prilba</strain>
    </source>
</reference>
<organism evidence="5 6">
    <name type="scientific">Russula ochroleuca</name>
    <dbReference type="NCBI Taxonomy" id="152965"/>
    <lineage>
        <taxon>Eukaryota</taxon>
        <taxon>Fungi</taxon>
        <taxon>Dikarya</taxon>
        <taxon>Basidiomycota</taxon>
        <taxon>Agaricomycotina</taxon>
        <taxon>Agaricomycetes</taxon>
        <taxon>Russulales</taxon>
        <taxon>Russulaceae</taxon>
        <taxon>Russula</taxon>
    </lineage>
</organism>
<keyword evidence="3" id="KW-0012">Acyltransferase</keyword>
<evidence type="ECO:0000259" key="4">
    <source>
        <dbReference type="Pfam" id="PF13302"/>
    </source>
</evidence>
<dbReference type="Pfam" id="PF13302">
    <property type="entry name" value="Acetyltransf_3"/>
    <property type="match status" value="1"/>
</dbReference>
<proteinExistence type="inferred from homology"/>
<evidence type="ECO:0000256" key="3">
    <source>
        <dbReference type="ARBA" id="ARBA00023315"/>
    </source>
</evidence>
<evidence type="ECO:0000256" key="1">
    <source>
        <dbReference type="ARBA" id="ARBA00009342"/>
    </source>
</evidence>
<dbReference type="Gene3D" id="3.40.630.30">
    <property type="match status" value="1"/>
</dbReference>
<reference evidence="5" key="2">
    <citation type="journal article" date="2020" name="Nat. Commun.">
        <title>Large-scale genome sequencing of mycorrhizal fungi provides insights into the early evolution of symbiotic traits.</title>
        <authorList>
            <person name="Miyauchi S."/>
            <person name="Kiss E."/>
            <person name="Kuo A."/>
            <person name="Drula E."/>
            <person name="Kohler A."/>
            <person name="Sanchez-Garcia M."/>
            <person name="Morin E."/>
            <person name="Andreopoulos B."/>
            <person name="Barry K.W."/>
            <person name="Bonito G."/>
            <person name="Buee M."/>
            <person name="Carver A."/>
            <person name="Chen C."/>
            <person name="Cichocki N."/>
            <person name="Clum A."/>
            <person name="Culley D."/>
            <person name="Crous P.W."/>
            <person name="Fauchery L."/>
            <person name="Girlanda M."/>
            <person name="Hayes R.D."/>
            <person name="Keri Z."/>
            <person name="LaButti K."/>
            <person name="Lipzen A."/>
            <person name="Lombard V."/>
            <person name="Magnuson J."/>
            <person name="Maillard F."/>
            <person name="Murat C."/>
            <person name="Nolan M."/>
            <person name="Ohm R.A."/>
            <person name="Pangilinan J."/>
            <person name="Pereira M.F."/>
            <person name="Perotto S."/>
            <person name="Peter M."/>
            <person name="Pfister S."/>
            <person name="Riley R."/>
            <person name="Sitrit Y."/>
            <person name="Stielow J.B."/>
            <person name="Szollosi G."/>
            <person name="Zifcakova L."/>
            <person name="Stursova M."/>
            <person name="Spatafora J.W."/>
            <person name="Tedersoo L."/>
            <person name="Vaario L.M."/>
            <person name="Yamada A."/>
            <person name="Yan M."/>
            <person name="Wang P."/>
            <person name="Xu J."/>
            <person name="Bruns T."/>
            <person name="Baldrian P."/>
            <person name="Vilgalys R."/>
            <person name="Dunand C."/>
            <person name="Henrissat B."/>
            <person name="Grigoriev I.V."/>
            <person name="Hibbett D."/>
            <person name="Nagy L.G."/>
            <person name="Martin F.M."/>
        </authorList>
    </citation>
    <scope>NUCLEOTIDE SEQUENCE</scope>
    <source>
        <strain evidence="5">Prilba</strain>
    </source>
</reference>
<feature type="domain" description="N-acetyltransferase" evidence="4">
    <location>
        <begin position="14"/>
        <end position="169"/>
    </location>
</feature>
<name>A0A9P5MT92_9AGAM</name>
<comment type="caution">
    <text evidence="5">The sequence shown here is derived from an EMBL/GenBank/DDBJ whole genome shotgun (WGS) entry which is preliminary data.</text>
</comment>
<dbReference type="Proteomes" id="UP000759537">
    <property type="component" value="Unassembled WGS sequence"/>
</dbReference>
<protein>
    <submittedName>
        <fullName evidence="5">Acyl-CoA N-acyltransferase</fullName>
    </submittedName>
</protein>
<dbReference type="SUPFAM" id="SSF55729">
    <property type="entry name" value="Acyl-CoA N-acyltransferases (Nat)"/>
    <property type="match status" value="1"/>
</dbReference>
<dbReference type="InterPro" id="IPR000182">
    <property type="entry name" value="GNAT_dom"/>
</dbReference>
<dbReference type="AlphaFoldDB" id="A0A9P5MT92"/>
<evidence type="ECO:0000313" key="6">
    <source>
        <dbReference type="Proteomes" id="UP000759537"/>
    </source>
</evidence>
<dbReference type="PANTHER" id="PTHR13256">
    <property type="entry name" value="N-ACETYLTRANSFERASE 9"/>
    <property type="match status" value="1"/>
</dbReference>
<gene>
    <name evidence="5" type="ORF">DFH94DRAFT_79419</name>
</gene>
<dbReference type="OrthoDB" id="5043642at2759"/>
<accession>A0A9P5MT92</accession>
<dbReference type="GO" id="GO:0008080">
    <property type="term" value="F:N-acetyltransferase activity"/>
    <property type="evidence" value="ECO:0007669"/>
    <property type="project" value="InterPro"/>
</dbReference>
<dbReference type="PANTHER" id="PTHR13256:SF16">
    <property type="entry name" value="ALPHA_BETA-TUBULIN-N-ACETYLTRANSFERASE 9"/>
    <property type="match status" value="1"/>
</dbReference>
<dbReference type="InterPro" id="IPR016181">
    <property type="entry name" value="Acyl_CoA_acyltransferase"/>
</dbReference>
<evidence type="ECO:0000256" key="2">
    <source>
        <dbReference type="ARBA" id="ARBA00022679"/>
    </source>
</evidence>
<evidence type="ECO:0000313" key="5">
    <source>
        <dbReference type="EMBL" id="KAF8478081.1"/>
    </source>
</evidence>
<keyword evidence="2" id="KW-0808">Transferase</keyword>
<keyword evidence="6" id="KW-1185">Reference proteome</keyword>
<sequence length="201" mass="23046">MRLNAHTAIVGETVVLVPYRVEHVEKYHTWMQSEELRELTASEELTLEQEYTMQRSWQEDEDKLTFIVLARPLEPSDADLTNDDIKALLMIGDVNLFFKNTREDPEFEVECEVMIAEPIYRGQRRAHAALILLLSYACDKLGVRKESFVARIGSANTRSIALFTSLGFEVVRTVSVFDQVEMRVADSDAESWPSGLVREYP</sequence>
<dbReference type="InterPro" id="IPR039135">
    <property type="entry name" value="NAT9-like"/>
</dbReference>